<dbReference type="InterPro" id="IPR005828">
    <property type="entry name" value="MFS_sugar_transport-like"/>
</dbReference>
<feature type="transmembrane region" description="Helical" evidence="7">
    <location>
        <begin position="424"/>
        <end position="445"/>
    </location>
</feature>
<comment type="subcellular location">
    <subcellularLocation>
        <location evidence="1">Membrane</location>
        <topology evidence="1">Multi-pass membrane protein</topology>
    </subcellularLocation>
</comment>
<dbReference type="GO" id="GO:0016020">
    <property type="term" value="C:membrane"/>
    <property type="evidence" value="ECO:0007669"/>
    <property type="project" value="UniProtKB-SubCell"/>
</dbReference>
<keyword evidence="3 7" id="KW-0812">Transmembrane</keyword>
<feature type="transmembrane region" description="Helical" evidence="7">
    <location>
        <begin position="84"/>
        <end position="104"/>
    </location>
</feature>
<dbReference type="OrthoDB" id="8120565at2759"/>
<feature type="transmembrane region" description="Helical" evidence="7">
    <location>
        <begin position="354"/>
        <end position="372"/>
    </location>
</feature>
<dbReference type="PANTHER" id="PTHR23503">
    <property type="entry name" value="SOLUTE CARRIER FAMILY 2"/>
    <property type="match status" value="1"/>
</dbReference>
<feature type="transmembrane region" description="Helical" evidence="7">
    <location>
        <begin position="260"/>
        <end position="281"/>
    </location>
</feature>
<dbReference type="EMBL" id="CAJFDH010000004">
    <property type="protein sequence ID" value="CAD5221932.1"/>
    <property type="molecule type" value="Genomic_DNA"/>
</dbReference>
<dbReference type="SUPFAM" id="SSF103473">
    <property type="entry name" value="MFS general substrate transporter"/>
    <property type="match status" value="1"/>
</dbReference>
<feature type="region of interest" description="Disordered" evidence="6">
    <location>
        <begin position="461"/>
        <end position="480"/>
    </location>
</feature>
<evidence type="ECO:0000259" key="8">
    <source>
        <dbReference type="PROSITE" id="PS50850"/>
    </source>
</evidence>
<feature type="transmembrane region" description="Helical" evidence="7">
    <location>
        <begin position="301"/>
        <end position="319"/>
    </location>
</feature>
<keyword evidence="5 7" id="KW-0472">Membrane</keyword>
<feature type="transmembrane region" description="Helical" evidence="7">
    <location>
        <begin position="173"/>
        <end position="194"/>
    </location>
</feature>
<evidence type="ECO:0000256" key="2">
    <source>
        <dbReference type="ARBA" id="ARBA00022448"/>
    </source>
</evidence>
<dbReference type="EMBL" id="CAJFCW020000004">
    <property type="protein sequence ID" value="CAG9115684.1"/>
    <property type="molecule type" value="Genomic_DNA"/>
</dbReference>
<reference evidence="9" key="1">
    <citation type="submission" date="2020-09" db="EMBL/GenBank/DDBJ databases">
        <authorList>
            <person name="Kikuchi T."/>
        </authorList>
    </citation>
    <scope>NUCLEOTIDE SEQUENCE</scope>
    <source>
        <strain evidence="9">SH1</strain>
    </source>
</reference>
<feature type="compositionally biased region" description="Polar residues" evidence="6">
    <location>
        <begin position="466"/>
        <end position="479"/>
    </location>
</feature>
<feature type="transmembrane region" description="Helical" evidence="7">
    <location>
        <begin position="12"/>
        <end position="32"/>
    </location>
</feature>
<dbReference type="InterPro" id="IPR036259">
    <property type="entry name" value="MFS_trans_sf"/>
</dbReference>
<evidence type="ECO:0000256" key="4">
    <source>
        <dbReference type="ARBA" id="ARBA00022989"/>
    </source>
</evidence>
<dbReference type="PANTHER" id="PTHR23503:SF8">
    <property type="entry name" value="FACILITATED GLUCOSE TRANSPORTER PROTEIN 1"/>
    <property type="match status" value="1"/>
</dbReference>
<comment type="caution">
    <text evidence="9">The sequence shown here is derived from an EMBL/GenBank/DDBJ whole genome shotgun (WGS) entry which is preliminary data.</text>
</comment>
<keyword evidence="10" id="KW-1185">Reference proteome</keyword>
<dbReference type="Proteomes" id="UP000783686">
    <property type="component" value="Unassembled WGS sequence"/>
</dbReference>
<feature type="transmembrane region" description="Helical" evidence="7">
    <location>
        <begin position="52"/>
        <end position="72"/>
    </location>
</feature>
<evidence type="ECO:0000256" key="6">
    <source>
        <dbReference type="SAM" id="MobiDB-lite"/>
    </source>
</evidence>
<dbReference type="Proteomes" id="UP000614601">
    <property type="component" value="Unassembled WGS sequence"/>
</dbReference>
<evidence type="ECO:0000256" key="7">
    <source>
        <dbReference type="SAM" id="Phobius"/>
    </source>
</evidence>
<protein>
    <recommendedName>
        <fullName evidence="8">Major facilitator superfamily (MFS) profile domain-containing protein</fullName>
    </recommendedName>
</protein>
<dbReference type="AlphaFoldDB" id="A0A811L306"/>
<dbReference type="GO" id="GO:0015149">
    <property type="term" value="F:hexose transmembrane transporter activity"/>
    <property type="evidence" value="ECO:0007669"/>
    <property type="project" value="TreeGrafter"/>
</dbReference>
<keyword evidence="2" id="KW-0813">Transport</keyword>
<organism evidence="9 10">
    <name type="scientific">Bursaphelenchus okinawaensis</name>
    <dbReference type="NCBI Taxonomy" id="465554"/>
    <lineage>
        <taxon>Eukaryota</taxon>
        <taxon>Metazoa</taxon>
        <taxon>Ecdysozoa</taxon>
        <taxon>Nematoda</taxon>
        <taxon>Chromadorea</taxon>
        <taxon>Rhabditida</taxon>
        <taxon>Tylenchina</taxon>
        <taxon>Tylenchomorpha</taxon>
        <taxon>Aphelenchoidea</taxon>
        <taxon>Aphelenchoididae</taxon>
        <taxon>Bursaphelenchus</taxon>
    </lineage>
</organism>
<dbReference type="Pfam" id="PF00083">
    <property type="entry name" value="Sugar_tr"/>
    <property type="match status" value="1"/>
</dbReference>
<evidence type="ECO:0000313" key="10">
    <source>
        <dbReference type="Proteomes" id="UP000614601"/>
    </source>
</evidence>
<feature type="transmembrane region" description="Helical" evidence="7">
    <location>
        <begin position="143"/>
        <end position="167"/>
    </location>
</feature>
<sequence length="514" mass="56155">MVIFGALGSGFRFGFSLTILNPLAPIAIELMISTFKKNYNFDLEANPQYISWIFGATAGSSAIGSMIGSVTYNFMFNRFGRRTLLIICQVIFVFSSLCGIISKYDLYELLVFGEIIAGISIGYSLGSISTLIMEISEPGMESFLNSIVPVCIEMAATGTNLLGIDVILGNSTLWQLMFGIALLISVIAAIGMYFGKESPRYLIQHGLDEQAIEAIQYYDYITSSEAEEKRKVIEASMHEVTKNLSILEVLKDSQYRRPCLMAACVGEAQLLSGVPAMAIFGTTMLRESGGLDSTRAGVMNFFLGSSNLVGVTIALFFLAHINHKKLLLIGLPIMAAVNGIYCFSAIYANTNPQSAVPMYCICAGYLIFGLAFSNSVEKICFFNGALITPIEALPATASLSVFNVTFFAFVVPLIFSVLQANLPGYAFIPFIVANLLFFVVFLLFYPSEALKSPLEEEQAEHECSLSRKNSSQNVDNPSQGIDLMTAIDGELEKQTEPPSNQEIPNPEQVDIEEQ</sequence>
<accession>A0A811L306</accession>
<evidence type="ECO:0000256" key="3">
    <source>
        <dbReference type="ARBA" id="ARBA00022692"/>
    </source>
</evidence>
<gene>
    <name evidence="9" type="ORF">BOKJ2_LOCUS9692</name>
</gene>
<evidence type="ECO:0000256" key="5">
    <source>
        <dbReference type="ARBA" id="ARBA00023136"/>
    </source>
</evidence>
<dbReference type="Gene3D" id="1.20.1250.20">
    <property type="entry name" value="MFS general substrate transporter like domains"/>
    <property type="match status" value="1"/>
</dbReference>
<feature type="transmembrane region" description="Helical" evidence="7">
    <location>
        <begin position="326"/>
        <end position="348"/>
    </location>
</feature>
<feature type="region of interest" description="Disordered" evidence="6">
    <location>
        <begin position="485"/>
        <end position="514"/>
    </location>
</feature>
<feature type="transmembrane region" description="Helical" evidence="7">
    <location>
        <begin position="393"/>
        <end position="418"/>
    </location>
</feature>
<evidence type="ECO:0000313" key="9">
    <source>
        <dbReference type="EMBL" id="CAD5221932.1"/>
    </source>
</evidence>
<name>A0A811L306_9BILA</name>
<feature type="domain" description="Major facilitator superfamily (MFS) profile" evidence="8">
    <location>
        <begin position="2"/>
        <end position="449"/>
    </location>
</feature>
<proteinExistence type="predicted"/>
<dbReference type="PROSITE" id="PS50850">
    <property type="entry name" value="MFS"/>
    <property type="match status" value="1"/>
</dbReference>
<keyword evidence="4 7" id="KW-1133">Transmembrane helix</keyword>
<dbReference type="InterPro" id="IPR020846">
    <property type="entry name" value="MFS_dom"/>
</dbReference>
<feature type="transmembrane region" description="Helical" evidence="7">
    <location>
        <begin position="110"/>
        <end position="131"/>
    </location>
</feature>
<evidence type="ECO:0000256" key="1">
    <source>
        <dbReference type="ARBA" id="ARBA00004141"/>
    </source>
</evidence>
<dbReference type="InterPro" id="IPR045263">
    <property type="entry name" value="GLUT"/>
</dbReference>